<gene>
    <name evidence="1" type="ORF">ALC56_01932</name>
</gene>
<reference evidence="1 2" key="1">
    <citation type="submission" date="2016-03" db="EMBL/GenBank/DDBJ databases">
        <title>Trachymyrmex septentrionalis WGS genome.</title>
        <authorList>
            <person name="Nygaard S."/>
            <person name="Hu H."/>
            <person name="Boomsma J."/>
            <person name="Zhang G."/>
        </authorList>
    </citation>
    <scope>NUCLEOTIDE SEQUENCE [LARGE SCALE GENOMIC DNA]</scope>
    <source>
        <strain evidence="1">Tsep2-gDNA-1</strain>
        <tissue evidence="1">Whole body</tissue>
    </source>
</reference>
<organism evidence="1 2">
    <name type="scientific">Trachymyrmex septentrionalis</name>
    <dbReference type="NCBI Taxonomy" id="34720"/>
    <lineage>
        <taxon>Eukaryota</taxon>
        <taxon>Metazoa</taxon>
        <taxon>Ecdysozoa</taxon>
        <taxon>Arthropoda</taxon>
        <taxon>Hexapoda</taxon>
        <taxon>Insecta</taxon>
        <taxon>Pterygota</taxon>
        <taxon>Neoptera</taxon>
        <taxon>Endopterygota</taxon>
        <taxon>Hymenoptera</taxon>
        <taxon>Apocrita</taxon>
        <taxon>Aculeata</taxon>
        <taxon>Formicoidea</taxon>
        <taxon>Formicidae</taxon>
        <taxon>Myrmicinae</taxon>
        <taxon>Trachymyrmex</taxon>
    </lineage>
</organism>
<dbReference type="EMBL" id="KQ981276">
    <property type="protein sequence ID" value="KYN43670.1"/>
    <property type="molecule type" value="Genomic_DNA"/>
</dbReference>
<sequence length="84" mass="9698">MTCRAKRRHINRVTSGRADSATCQTFSRSLEDPSLKPMAFVIHHYLRRVTKEITVIINDCAVNRTADNIVDNMNTRCIQKEQFC</sequence>
<evidence type="ECO:0000313" key="2">
    <source>
        <dbReference type="Proteomes" id="UP000078541"/>
    </source>
</evidence>
<dbReference type="AlphaFoldDB" id="A0A195FSV2"/>
<name>A0A195FSV2_9HYME</name>
<evidence type="ECO:0000313" key="1">
    <source>
        <dbReference type="EMBL" id="KYN43670.1"/>
    </source>
</evidence>
<proteinExistence type="predicted"/>
<accession>A0A195FSV2</accession>
<dbReference type="Proteomes" id="UP000078541">
    <property type="component" value="Unassembled WGS sequence"/>
</dbReference>
<protein>
    <submittedName>
        <fullName evidence="1">Uncharacterized protein</fullName>
    </submittedName>
</protein>
<keyword evidence="2" id="KW-1185">Reference proteome</keyword>